<protein>
    <submittedName>
        <fullName evidence="6">Amino acid dehydrogenase</fullName>
    </submittedName>
</protein>
<dbReference type="EMBL" id="PXYL01000027">
    <property type="protein sequence ID" value="PSJ54274.1"/>
    <property type="molecule type" value="Genomic_DNA"/>
</dbReference>
<dbReference type="Gene3D" id="3.20.20.370">
    <property type="entry name" value="Glycoside hydrolase/deacetylase"/>
    <property type="match status" value="1"/>
</dbReference>
<dbReference type="GO" id="GO:0019213">
    <property type="term" value="F:deacetylase activity"/>
    <property type="evidence" value="ECO:0007669"/>
    <property type="project" value="TreeGrafter"/>
</dbReference>
<dbReference type="Proteomes" id="UP000240653">
    <property type="component" value="Unassembled WGS sequence"/>
</dbReference>
<dbReference type="PANTHER" id="PTHR31609">
    <property type="entry name" value="YDJC DEACETYLASE FAMILY MEMBER"/>
    <property type="match status" value="1"/>
</dbReference>
<dbReference type="InterPro" id="IPR006879">
    <property type="entry name" value="YdjC-like"/>
</dbReference>
<keyword evidence="7" id="KW-1185">Reference proteome</keyword>
<dbReference type="GO" id="GO:0005975">
    <property type="term" value="P:carbohydrate metabolic process"/>
    <property type="evidence" value="ECO:0007669"/>
    <property type="project" value="InterPro"/>
</dbReference>
<name>A0A2P7RVM1_9HYPH</name>
<accession>A0A2P7RVM1</accession>
<comment type="caution">
    <text evidence="6">The sequence shown here is derived from an EMBL/GenBank/DDBJ whole genome shotgun (WGS) entry which is preliminary data.</text>
</comment>
<evidence type="ECO:0000256" key="4">
    <source>
        <dbReference type="ARBA" id="ARBA00022842"/>
    </source>
</evidence>
<organism evidence="6 7">
    <name type="scientific">Pseudaminobacter soli</name>
    <name type="common">ex Li et al. 2025</name>
    <dbReference type="NCBI Taxonomy" id="1295366"/>
    <lineage>
        <taxon>Bacteria</taxon>
        <taxon>Pseudomonadati</taxon>
        <taxon>Pseudomonadota</taxon>
        <taxon>Alphaproteobacteria</taxon>
        <taxon>Hyphomicrobiales</taxon>
        <taxon>Phyllobacteriaceae</taxon>
        <taxon>Pseudaminobacter</taxon>
    </lineage>
</organism>
<dbReference type="SUPFAM" id="SSF88713">
    <property type="entry name" value="Glycoside hydrolase/deacetylase"/>
    <property type="match status" value="1"/>
</dbReference>
<dbReference type="Pfam" id="PF04794">
    <property type="entry name" value="YdjC"/>
    <property type="match status" value="1"/>
</dbReference>
<keyword evidence="3" id="KW-0378">Hydrolase</keyword>
<dbReference type="RefSeq" id="WP_106727225.1">
    <property type="nucleotide sequence ID" value="NZ_PXYL01000027.1"/>
</dbReference>
<comment type="cofactor">
    <cofactor evidence="1">
        <name>Mg(2+)</name>
        <dbReference type="ChEBI" id="CHEBI:18420"/>
    </cofactor>
</comment>
<proteinExistence type="predicted"/>
<dbReference type="AlphaFoldDB" id="A0A2P7RVM1"/>
<evidence type="ECO:0000313" key="7">
    <source>
        <dbReference type="Proteomes" id="UP000240653"/>
    </source>
</evidence>
<evidence type="ECO:0000256" key="2">
    <source>
        <dbReference type="ARBA" id="ARBA00022723"/>
    </source>
</evidence>
<dbReference type="PANTHER" id="PTHR31609:SF1">
    <property type="entry name" value="CARBOHYDRATE DEACETYLASE"/>
    <property type="match status" value="1"/>
</dbReference>
<keyword evidence="5" id="KW-0119">Carbohydrate metabolism</keyword>
<gene>
    <name evidence="6" type="ORF">C7I85_27615</name>
</gene>
<evidence type="ECO:0000256" key="5">
    <source>
        <dbReference type="ARBA" id="ARBA00023277"/>
    </source>
</evidence>
<dbReference type="InterPro" id="IPR011330">
    <property type="entry name" value="Glyco_hydro/deAcase_b/a-brl"/>
</dbReference>
<sequence>MVRIADDFGLGRRHDKVILSLLEAGRLDGTSVMVNEAIDPSDIKRLRDLRRAGSLVGLHLNLTQAFPKHGPVWPLATLMNIRLPDGVAASLDRQMEEFVALFGSLPDYYDGHQHCHCFPAIAPLVTRLSYGPKTWVRVPLPATWAGRWGNVRAGGAKVLAIMAFAARAKTVFTQAGLLTNADFSGFLRLDDPKKVRLWLPRLLSAAGPDCLMMLHPGDATDLMQCSGHAPESRAAETEILMESATA</sequence>
<evidence type="ECO:0000256" key="1">
    <source>
        <dbReference type="ARBA" id="ARBA00001946"/>
    </source>
</evidence>
<reference evidence="6 7" key="1">
    <citation type="submission" date="2018-03" db="EMBL/GenBank/DDBJ databases">
        <title>The draft genome of Mesorhizobium soli JCM 19897.</title>
        <authorList>
            <person name="Li L."/>
            <person name="Liu L."/>
            <person name="Liang L."/>
            <person name="Wang T."/>
            <person name="Zhang X."/>
        </authorList>
    </citation>
    <scope>NUCLEOTIDE SEQUENCE [LARGE SCALE GENOMIC DNA]</scope>
    <source>
        <strain evidence="6 7">JCM 19897</strain>
    </source>
</reference>
<dbReference type="GO" id="GO:0016787">
    <property type="term" value="F:hydrolase activity"/>
    <property type="evidence" value="ECO:0007669"/>
    <property type="project" value="UniProtKB-KW"/>
</dbReference>
<dbReference type="GO" id="GO:0046872">
    <property type="term" value="F:metal ion binding"/>
    <property type="evidence" value="ECO:0007669"/>
    <property type="project" value="UniProtKB-KW"/>
</dbReference>
<keyword evidence="2" id="KW-0479">Metal-binding</keyword>
<keyword evidence="4" id="KW-0460">Magnesium</keyword>
<evidence type="ECO:0000313" key="6">
    <source>
        <dbReference type="EMBL" id="PSJ54274.1"/>
    </source>
</evidence>
<evidence type="ECO:0000256" key="3">
    <source>
        <dbReference type="ARBA" id="ARBA00022801"/>
    </source>
</evidence>
<dbReference type="OrthoDB" id="9774177at2"/>